<name>A0A8A4HP36_CORSA</name>
<sequence length="128" mass="13690">MTTPEITAFVILGLGLTAATAFQTLSRLNFPRLTALDKEAAVESIMDVADDVLEEGIGQKLEVLCALSGVPLPEGPAPIIDVMVHSGHGHEELLWFYHDLVSNGLMSYTFAYAVDVLAVMQGEGLVGF</sequence>
<evidence type="ECO:0000313" key="1">
    <source>
        <dbReference type="EMBL" id="QTC08348.1"/>
    </source>
</evidence>
<gene>
    <name evidence="1" type="primary">orf40</name>
</gene>
<protein>
    <submittedName>
        <fullName evidence="1">Uncharacterized protein</fullName>
    </submittedName>
</protein>
<geneLocation type="mitochondrion" evidence="1"/>
<organism evidence="1">
    <name type="scientific">Coriandrum sativum</name>
    <name type="common">Coriander</name>
    <name type="synonym">Chinese parsley</name>
    <dbReference type="NCBI Taxonomy" id="4047"/>
    <lineage>
        <taxon>Eukaryota</taxon>
        <taxon>Viridiplantae</taxon>
        <taxon>Streptophyta</taxon>
        <taxon>Embryophyta</taxon>
        <taxon>Tracheophyta</taxon>
        <taxon>Spermatophyta</taxon>
        <taxon>Magnoliopsida</taxon>
        <taxon>eudicotyledons</taxon>
        <taxon>Gunneridae</taxon>
        <taxon>Pentapetalae</taxon>
        <taxon>asterids</taxon>
        <taxon>campanulids</taxon>
        <taxon>Apiales</taxon>
        <taxon>Apiaceae</taxon>
        <taxon>Apioideae</taxon>
        <taxon>apioid superclade</taxon>
        <taxon>Coriandreae</taxon>
        <taxon>Coriandrum</taxon>
    </lineage>
</organism>
<reference evidence="1" key="1">
    <citation type="submission" date="2021-01" db="EMBL/GenBank/DDBJ databases">
        <authorList>
            <person name="Wang Y."/>
            <person name="Zhang Z."/>
            <person name="Zhang L."/>
            <person name="Zhang S."/>
            <person name="Zhao J."/>
        </authorList>
    </citation>
    <scope>NUCLEOTIDE SEQUENCE</scope>
</reference>
<proteinExistence type="predicted"/>
<dbReference type="AlphaFoldDB" id="A0A8A4HP36"/>
<keyword evidence="1" id="KW-0496">Mitochondrion</keyword>
<dbReference type="EMBL" id="MW477238">
    <property type="protein sequence ID" value="QTC08348.1"/>
    <property type="molecule type" value="Genomic_DNA"/>
</dbReference>
<accession>A0A8A4HP36</accession>